<evidence type="ECO:0000313" key="4">
    <source>
        <dbReference type="Proteomes" id="UP000578819"/>
    </source>
</evidence>
<keyword evidence="1 3" id="KW-0238">DNA-binding</keyword>
<dbReference type="GO" id="GO:0005829">
    <property type="term" value="C:cytosol"/>
    <property type="evidence" value="ECO:0007669"/>
    <property type="project" value="TreeGrafter"/>
</dbReference>
<feature type="coiled-coil region" evidence="2">
    <location>
        <begin position="6"/>
        <end position="33"/>
    </location>
</feature>
<organism evidence="3 4">
    <name type="scientific">Micromonospora polyrhachis</name>
    <dbReference type="NCBI Taxonomy" id="1282883"/>
    <lineage>
        <taxon>Bacteria</taxon>
        <taxon>Bacillati</taxon>
        <taxon>Actinomycetota</taxon>
        <taxon>Actinomycetes</taxon>
        <taxon>Micromonosporales</taxon>
        <taxon>Micromonosporaceae</taxon>
        <taxon>Micromonospora</taxon>
    </lineage>
</organism>
<dbReference type="Pfam" id="PF02575">
    <property type="entry name" value="YbaB_DNA_bd"/>
    <property type="match status" value="1"/>
</dbReference>
<name>A0A7W7WPU2_9ACTN</name>
<dbReference type="SUPFAM" id="SSF82607">
    <property type="entry name" value="YbaB-like"/>
    <property type="match status" value="1"/>
</dbReference>
<sequence length="107" mass="11632">MTGPNLDDVLQQASALQDQLATMRDNLVEIEVTGTSRGGAVAVRMTVGGEFQSIRIDPEVHADGPEEVERAVLDALRDTAFQLRQHTTRQLEGLQDLFGAFQTPPTA</sequence>
<reference evidence="3 4" key="1">
    <citation type="submission" date="2020-08" db="EMBL/GenBank/DDBJ databases">
        <title>Sequencing the genomes of 1000 actinobacteria strains.</title>
        <authorList>
            <person name="Klenk H.-P."/>
        </authorList>
    </citation>
    <scope>NUCLEOTIDE SEQUENCE [LARGE SCALE GENOMIC DNA]</scope>
    <source>
        <strain evidence="3 4">DSM 45886</strain>
    </source>
</reference>
<gene>
    <name evidence="3" type="ORF">FHR38_002610</name>
</gene>
<proteinExistence type="predicted"/>
<dbReference type="Gene3D" id="3.30.1310.10">
    <property type="entry name" value="Nucleoid-associated protein YbaB-like domain"/>
    <property type="match status" value="1"/>
</dbReference>
<keyword evidence="2" id="KW-0175">Coiled coil</keyword>
<dbReference type="EMBL" id="JACHJW010000001">
    <property type="protein sequence ID" value="MBB4958877.1"/>
    <property type="molecule type" value="Genomic_DNA"/>
</dbReference>
<comment type="caution">
    <text evidence="3">The sequence shown here is derived from an EMBL/GenBank/DDBJ whole genome shotgun (WGS) entry which is preliminary data.</text>
</comment>
<dbReference type="PIRSF" id="PIRSF004555">
    <property type="entry name" value="UCP004555"/>
    <property type="match status" value="1"/>
</dbReference>
<protein>
    <submittedName>
        <fullName evidence="3">DNA-binding protein YbaB</fullName>
    </submittedName>
</protein>
<evidence type="ECO:0000256" key="2">
    <source>
        <dbReference type="SAM" id="Coils"/>
    </source>
</evidence>
<dbReference type="Proteomes" id="UP000578819">
    <property type="component" value="Unassembled WGS sequence"/>
</dbReference>
<dbReference type="PANTHER" id="PTHR33449">
    <property type="entry name" value="NUCLEOID-ASSOCIATED PROTEIN YBAB"/>
    <property type="match status" value="1"/>
</dbReference>
<dbReference type="GO" id="GO:0003677">
    <property type="term" value="F:DNA binding"/>
    <property type="evidence" value="ECO:0007669"/>
    <property type="project" value="UniProtKB-KW"/>
</dbReference>
<dbReference type="RefSeq" id="WP_184534903.1">
    <property type="nucleotide sequence ID" value="NZ_JACHJW010000001.1"/>
</dbReference>
<dbReference type="AlphaFoldDB" id="A0A7W7WPU2"/>
<dbReference type="InterPro" id="IPR036894">
    <property type="entry name" value="YbaB-like_sf"/>
</dbReference>
<accession>A0A7W7WPU2</accession>
<evidence type="ECO:0000313" key="3">
    <source>
        <dbReference type="EMBL" id="MBB4958877.1"/>
    </source>
</evidence>
<evidence type="ECO:0000256" key="1">
    <source>
        <dbReference type="ARBA" id="ARBA00023125"/>
    </source>
</evidence>
<keyword evidence="4" id="KW-1185">Reference proteome</keyword>
<dbReference type="PANTHER" id="PTHR33449:SF1">
    <property type="entry name" value="NUCLEOID-ASSOCIATED PROTEIN YBAB"/>
    <property type="match status" value="1"/>
</dbReference>
<dbReference type="InterPro" id="IPR004401">
    <property type="entry name" value="YbaB/EbfC"/>
</dbReference>